<accession>A0A268HD52</accession>
<reference evidence="1 2" key="1">
    <citation type="submission" date="2017-07" db="EMBL/GenBank/DDBJ databases">
        <title>Isolation and whole genome analysis of endospore-forming bacteria from heroin.</title>
        <authorList>
            <person name="Kalinowski J."/>
            <person name="Ahrens B."/>
            <person name="Al-Dilaimi A."/>
            <person name="Winkler A."/>
            <person name="Wibberg D."/>
            <person name="Schleenbecker U."/>
            <person name="Ruckert C."/>
            <person name="Wolfel R."/>
            <person name="Grass G."/>
        </authorList>
    </citation>
    <scope>NUCLEOTIDE SEQUENCE [LARGE SCALE GENOMIC DNA]</scope>
    <source>
        <strain evidence="1 2">7509</strain>
    </source>
</reference>
<gene>
    <name evidence="1" type="ORF">CHI12_09460</name>
</gene>
<evidence type="ECO:0000313" key="2">
    <source>
        <dbReference type="Proteomes" id="UP000216475"/>
    </source>
</evidence>
<protein>
    <submittedName>
        <fullName evidence="1">Uncharacterized protein</fullName>
    </submittedName>
</protein>
<dbReference type="EMBL" id="NPBH01000037">
    <property type="protein sequence ID" value="PAE07784.1"/>
    <property type="molecule type" value="Genomic_DNA"/>
</dbReference>
<dbReference type="AlphaFoldDB" id="A0A268HD52"/>
<comment type="caution">
    <text evidence="1">The sequence shown here is derived from an EMBL/GenBank/DDBJ whole genome shotgun (WGS) entry which is preliminary data.</text>
</comment>
<dbReference type="RefSeq" id="WP_095270130.1">
    <property type="nucleotide sequence ID" value="NZ_NPBH01000037.1"/>
</dbReference>
<dbReference type="Proteomes" id="UP000216475">
    <property type="component" value="Unassembled WGS sequence"/>
</dbReference>
<proteinExistence type="predicted"/>
<name>A0A268HD52_9BACI</name>
<evidence type="ECO:0000313" key="1">
    <source>
        <dbReference type="EMBL" id="PAE07784.1"/>
    </source>
</evidence>
<sequence>MDWLDKLIADELKPYNLILNALDDRKNDEGLILISQKHLGEFTNIHPTTVGKKLKVLSELGSVEQVAPGKYKLLHNDKEHTPHYYIRMLIDLNIAGLVSLGDFVTQREIFGLEKPMLHRIDEYVRLVMMKLKAELE</sequence>
<organism evidence="1 2">
    <name type="scientific">Terribacillus saccharophilus</name>
    <dbReference type="NCBI Taxonomy" id="361277"/>
    <lineage>
        <taxon>Bacteria</taxon>
        <taxon>Bacillati</taxon>
        <taxon>Bacillota</taxon>
        <taxon>Bacilli</taxon>
        <taxon>Bacillales</taxon>
        <taxon>Bacillaceae</taxon>
        <taxon>Terribacillus</taxon>
    </lineage>
</organism>